<proteinExistence type="predicted"/>
<dbReference type="RefSeq" id="WP_369705506.1">
    <property type="nucleotide sequence ID" value="NZ_JBGEWD010000021.1"/>
</dbReference>
<evidence type="ECO:0000313" key="2">
    <source>
        <dbReference type="Proteomes" id="UP001564657"/>
    </source>
</evidence>
<dbReference type="EMBL" id="JBGEWD010000021">
    <property type="protein sequence ID" value="MEY8001613.1"/>
    <property type="molecule type" value="Genomic_DNA"/>
</dbReference>
<accession>A0ABV4BS56</accession>
<keyword evidence="2" id="KW-1185">Reference proteome</keyword>
<comment type="caution">
    <text evidence="1">The sequence shown here is derived from an EMBL/GenBank/DDBJ whole genome shotgun (WGS) entry which is preliminary data.</text>
</comment>
<reference evidence="1 2" key="1">
    <citation type="submission" date="2024-08" db="EMBL/GenBank/DDBJ databases">
        <title>Clostridium lapicellarii sp. nov., and Clostridium renhuaiense sp. nov., two species isolated from the mud in a fermentation cellar used for producing sauce-flavour Chinese liquors.</title>
        <authorList>
            <person name="Yang F."/>
            <person name="Wang H."/>
            <person name="Chen L.Q."/>
            <person name="Zhou N."/>
            <person name="Lu J.J."/>
            <person name="Pu X.X."/>
            <person name="Wan B."/>
            <person name="Wang L."/>
            <person name="Liu S.J."/>
        </authorList>
    </citation>
    <scope>NUCLEOTIDE SEQUENCE [LARGE SCALE GENOMIC DNA]</scope>
    <source>
        <strain evidence="1 2">MT-5</strain>
    </source>
</reference>
<sequence>MDIDKLVNATEYEKIFYIEARNAYYKERNEFYNALFGDGK</sequence>
<organism evidence="1 2">
    <name type="scientific">Clostridium moutaii</name>
    <dbReference type="NCBI Taxonomy" id="3240932"/>
    <lineage>
        <taxon>Bacteria</taxon>
        <taxon>Bacillati</taxon>
        <taxon>Bacillota</taxon>
        <taxon>Clostridia</taxon>
        <taxon>Eubacteriales</taxon>
        <taxon>Clostridiaceae</taxon>
        <taxon>Clostridium</taxon>
    </lineage>
</organism>
<name>A0ABV4BS56_9CLOT</name>
<protein>
    <submittedName>
        <fullName evidence="1">Uncharacterized protein</fullName>
    </submittedName>
</protein>
<gene>
    <name evidence="1" type="ORF">AB8U03_15695</name>
</gene>
<dbReference type="Proteomes" id="UP001564657">
    <property type="component" value="Unassembled WGS sequence"/>
</dbReference>
<evidence type="ECO:0000313" key="1">
    <source>
        <dbReference type="EMBL" id="MEY8001613.1"/>
    </source>
</evidence>